<accession>A0A1Y2LUH1</accession>
<evidence type="ECO:0000313" key="1">
    <source>
        <dbReference type="EMBL" id="OSS47219.1"/>
    </source>
</evidence>
<dbReference type="Proteomes" id="UP000193240">
    <property type="component" value="Unassembled WGS sequence"/>
</dbReference>
<proteinExistence type="predicted"/>
<gene>
    <name evidence="1" type="ORF">B5807_09845</name>
</gene>
<evidence type="ECO:0000313" key="2">
    <source>
        <dbReference type="Proteomes" id="UP000193240"/>
    </source>
</evidence>
<name>A0A1Y2LUH1_EPING</name>
<reference evidence="1 2" key="1">
    <citation type="journal article" date="2017" name="Genome Announc.">
        <title>Genome sequence of the saprophytic ascomycete Epicoccum nigrum ICMP 19927 strain isolated from New Zealand.</title>
        <authorList>
            <person name="Fokin M."/>
            <person name="Fleetwood D."/>
            <person name="Weir B.S."/>
            <person name="Villas-Boas S.G."/>
        </authorList>
    </citation>
    <scope>NUCLEOTIDE SEQUENCE [LARGE SCALE GENOMIC DNA]</scope>
    <source>
        <strain evidence="1 2">ICMP 19927</strain>
    </source>
</reference>
<protein>
    <submittedName>
        <fullName evidence="1">Uncharacterized protein</fullName>
    </submittedName>
</protein>
<sequence length="106" mass="11314">MGISRALRNHKSPTPERTLAAFLELALSNVLTYICSTRLAPAFVQLSPIAYAILHPLLDFRSSRPIIMPASTISSSAGSVVKPQPGKCSCLSTDDCSCCCIPCTVM</sequence>
<keyword evidence="2" id="KW-1185">Reference proteome</keyword>
<dbReference type="AlphaFoldDB" id="A0A1Y2LUH1"/>
<organism evidence="1 2">
    <name type="scientific">Epicoccum nigrum</name>
    <name type="common">Soil fungus</name>
    <name type="synonym">Epicoccum purpurascens</name>
    <dbReference type="NCBI Taxonomy" id="105696"/>
    <lineage>
        <taxon>Eukaryota</taxon>
        <taxon>Fungi</taxon>
        <taxon>Dikarya</taxon>
        <taxon>Ascomycota</taxon>
        <taxon>Pezizomycotina</taxon>
        <taxon>Dothideomycetes</taxon>
        <taxon>Pleosporomycetidae</taxon>
        <taxon>Pleosporales</taxon>
        <taxon>Pleosporineae</taxon>
        <taxon>Didymellaceae</taxon>
        <taxon>Epicoccum</taxon>
    </lineage>
</organism>
<dbReference type="InParanoid" id="A0A1Y2LUH1"/>
<dbReference type="EMBL" id="KZ107849">
    <property type="protein sequence ID" value="OSS47219.1"/>
    <property type="molecule type" value="Genomic_DNA"/>
</dbReference>